<proteinExistence type="predicted"/>
<dbReference type="KEGG" id="salx:SALLE_v1c05530"/>
<dbReference type="NCBIfam" id="NF045726">
    <property type="entry name" value="XXplasma_LP"/>
    <property type="match status" value="1"/>
</dbReference>
<protein>
    <submittedName>
        <fullName evidence="3">Uncharacterized protein</fullName>
    </submittedName>
</protein>
<dbReference type="RefSeq" id="WP_115558135.1">
    <property type="nucleotide sequence ID" value="NZ_CP031376.1"/>
</dbReference>
<keyword evidence="2" id="KW-0732">Signal</keyword>
<evidence type="ECO:0000313" key="4">
    <source>
        <dbReference type="Proteomes" id="UP000254792"/>
    </source>
</evidence>
<accession>A0A345Z3P8</accession>
<name>A0A345Z3P8_9MOLU</name>
<feature type="compositionally biased region" description="Low complexity" evidence="1">
    <location>
        <begin position="458"/>
        <end position="469"/>
    </location>
</feature>
<dbReference type="EMBL" id="CP031376">
    <property type="protein sequence ID" value="AXK51227.1"/>
    <property type="molecule type" value="Genomic_DNA"/>
</dbReference>
<dbReference type="InterPro" id="IPR054816">
    <property type="entry name" value="Lipoprotein_mollicutes-type_CS"/>
</dbReference>
<feature type="region of interest" description="Disordered" evidence="1">
    <location>
        <begin position="458"/>
        <end position="515"/>
    </location>
</feature>
<dbReference type="NCBIfam" id="NF038029">
    <property type="entry name" value="LP_plasma"/>
    <property type="match status" value="1"/>
</dbReference>
<dbReference type="AlphaFoldDB" id="A0A345Z3P8"/>
<feature type="chain" id="PRO_5016599796" evidence="2">
    <location>
        <begin position="21"/>
        <end position="515"/>
    </location>
</feature>
<sequence>MKKLLSILASLGVTASVGSAVVACEDTTKGIIKLDKLKSAEFEAKDSKTLTIESVNANINSISGLEGINPNEVTLSNFKTNNADKKFTVDIAAKAASKTVSGKVAALNISVVEYKKKSLIDLVKTLDLGEISIKDKLPTSEELVGAIKAKNYSSVLNNGLDVKEDYAFDKITENGAILKATQKSGYFIVDSQVSLTYKVRVEADVQKNLSDLIKVAAIGEVQIAGDKPTIEEISTALLAKNPDLVKYKDQVEFKFKGDENKLIVSVKKDAKNLVANGVVEVSFTTKKAPKKLDEIIIVKNLETIEVEKSIPTEQQILDSLVALNKGLEVFKNEIVVQKGITTKSAIVAAKDDATLLVPKTSVKLEFSVNSKLPKLSSLIKQTDLGKIEEIEGDNNGETVKVPLAKLNPEIANYINELVISPDYSEGKSIIKVKDSSEKLFIDDQIEVTYQIIENNVEPEAPVEPETPVNIAKPADSAKPVAPVNVSKPADSAKPVAPVNVSKPADSAKPVVSSNS</sequence>
<keyword evidence="4" id="KW-1185">Reference proteome</keyword>
<evidence type="ECO:0000313" key="3">
    <source>
        <dbReference type="EMBL" id="AXK51227.1"/>
    </source>
</evidence>
<reference evidence="3 4" key="1">
    <citation type="submission" date="2018-07" db="EMBL/GenBank/DDBJ databases">
        <title>Complete genome sequence of Spiroplasma alleghenense PLHS-1 (ATCC 51752).</title>
        <authorList>
            <person name="Chou L."/>
            <person name="Lee T.-Y."/>
            <person name="Tsai Y.-M."/>
            <person name="Kuo C.-H."/>
        </authorList>
    </citation>
    <scope>NUCLEOTIDE SEQUENCE [LARGE SCALE GENOMIC DNA]</scope>
    <source>
        <strain evidence="3 4">PLHS-1</strain>
    </source>
</reference>
<gene>
    <name evidence="3" type="ORF">SALLE_v1c05530</name>
</gene>
<evidence type="ECO:0000256" key="2">
    <source>
        <dbReference type="SAM" id="SignalP"/>
    </source>
</evidence>
<dbReference type="Proteomes" id="UP000254792">
    <property type="component" value="Chromosome"/>
</dbReference>
<organism evidence="3 4">
    <name type="scientific">Spiroplasma alleghenense</name>
    <dbReference type="NCBI Taxonomy" id="216931"/>
    <lineage>
        <taxon>Bacteria</taxon>
        <taxon>Bacillati</taxon>
        <taxon>Mycoplasmatota</taxon>
        <taxon>Mollicutes</taxon>
        <taxon>Entomoplasmatales</taxon>
        <taxon>Spiroplasmataceae</taxon>
        <taxon>Spiroplasma</taxon>
    </lineage>
</organism>
<feature type="signal peptide" evidence="2">
    <location>
        <begin position="1"/>
        <end position="20"/>
    </location>
</feature>
<evidence type="ECO:0000256" key="1">
    <source>
        <dbReference type="SAM" id="MobiDB-lite"/>
    </source>
</evidence>
<dbReference type="PROSITE" id="PS51257">
    <property type="entry name" value="PROKAR_LIPOPROTEIN"/>
    <property type="match status" value="1"/>
</dbReference>